<dbReference type="Proteomes" id="UP001341840">
    <property type="component" value="Unassembled WGS sequence"/>
</dbReference>
<accession>A0ABU6X8G6</accession>
<protein>
    <submittedName>
        <fullName evidence="1">Uncharacterized protein</fullName>
    </submittedName>
</protein>
<evidence type="ECO:0000313" key="2">
    <source>
        <dbReference type="Proteomes" id="UP001341840"/>
    </source>
</evidence>
<proteinExistence type="predicted"/>
<name>A0ABU6X8G6_9FABA</name>
<gene>
    <name evidence="1" type="ORF">PIB30_026181</name>
</gene>
<evidence type="ECO:0000313" key="1">
    <source>
        <dbReference type="EMBL" id="MED6194182.1"/>
    </source>
</evidence>
<keyword evidence="2" id="KW-1185">Reference proteome</keyword>
<sequence length="142" mass="16128">MSLSPSEALSRISFTRLVVQLHHYFHLISPSESRSCCQRHAAAILRPKEKLRDKEANETCASVESHIYSQCNIYEAGAKKKTYEFYTEKAANKEEQRSGTIVSEGDMLLNGAQPCLVTQNKDESMFHPSEIQHGQWNQLITL</sequence>
<organism evidence="1 2">
    <name type="scientific">Stylosanthes scabra</name>
    <dbReference type="NCBI Taxonomy" id="79078"/>
    <lineage>
        <taxon>Eukaryota</taxon>
        <taxon>Viridiplantae</taxon>
        <taxon>Streptophyta</taxon>
        <taxon>Embryophyta</taxon>
        <taxon>Tracheophyta</taxon>
        <taxon>Spermatophyta</taxon>
        <taxon>Magnoliopsida</taxon>
        <taxon>eudicotyledons</taxon>
        <taxon>Gunneridae</taxon>
        <taxon>Pentapetalae</taxon>
        <taxon>rosids</taxon>
        <taxon>fabids</taxon>
        <taxon>Fabales</taxon>
        <taxon>Fabaceae</taxon>
        <taxon>Papilionoideae</taxon>
        <taxon>50 kb inversion clade</taxon>
        <taxon>dalbergioids sensu lato</taxon>
        <taxon>Dalbergieae</taxon>
        <taxon>Pterocarpus clade</taxon>
        <taxon>Stylosanthes</taxon>
    </lineage>
</organism>
<comment type="caution">
    <text evidence="1">The sequence shown here is derived from an EMBL/GenBank/DDBJ whole genome shotgun (WGS) entry which is preliminary data.</text>
</comment>
<reference evidence="1 2" key="1">
    <citation type="journal article" date="2023" name="Plants (Basel)">
        <title>Bridging the Gap: Combining Genomics and Transcriptomics Approaches to Understand Stylosanthes scabra, an Orphan Legume from the Brazilian Caatinga.</title>
        <authorList>
            <person name="Ferreira-Neto J.R.C."/>
            <person name="da Silva M.D."/>
            <person name="Binneck E."/>
            <person name="de Melo N.F."/>
            <person name="da Silva R.H."/>
            <person name="de Melo A.L.T.M."/>
            <person name="Pandolfi V."/>
            <person name="Bustamante F.O."/>
            <person name="Brasileiro-Vidal A.C."/>
            <person name="Benko-Iseppon A.M."/>
        </authorList>
    </citation>
    <scope>NUCLEOTIDE SEQUENCE [LARGE SCALE GENOMIC DNA]</scope>
    <source>
        <tissue evidence="1">Leaves</tissue>
    </source>
</reference>
<dbReference type="EMBL" id="JASCZI010211546">
    <property type="protein sequence ID" value="MED6194182.1"/>
    <property type="molecule type" value="Genomic_DNA"/>
</dbReference>